<accession>A0A7I7P082</accession>
<protein>
    <submittedName>
        <fullName evidence="1">Uncharacterized protein</fullName>
    </submittedName>
</protein>
<proteinExistence type="predicted"/>
<name>A0A7I7P082_9MYCO</name>
<reference evidence="1 2" key="1">
    <citation type="journal article" date="2019" name="Emerg. Microbes Infect.">
        <title>Comprehensive subspecies identification of 175 nontuberculous mycobacteria species based on 7547 genomic profiles.</title>
        <authorList>
            <person name="Matsumoto Y."/>
            <person name="Kinjo T."/>
            <person name="Motooka D."/>
            <person name="Nabeya D."/>
            <person name="Jung N."/>
            <person name="Uechi K."/>
            <person name="Horii T."/>
            <person name="Iida T."/>
            <person name="Fujita J."/>
            <person name="Nakamura S."/>
        </authorList>
    </citation>
    <scope>NUCLEOTIDE SEQUENCE [LARGE SCALE GENOMIC DNA]</scope>
    <source>
        <strain evidence="1 2">JCM 16018</strain>
    </source>
</reference>
<dbReference type="AlphaFoldDB" id="A0A7I7P082"/>
<keyword evidence="2" id="KW-1185">Reference proteome</keyword>
<organism evidence="1 2">
    <name type="scientific">Mycobacterium seoulense</name>
    <dbReference type="NCBI Taxonomy" id="386911"/>
    <lineage>
        <taxon>Bacteria</taxon>
        <taxon>Bacillati</taxon>
        <taxon>Actinomycetota</taxon>
        <taxon>Actinomycetes</taxon>
        <taxon>Mycobacteriales</taxon>
        <taxon>Mycobacteriaceae</taxon>
        <taxon>Mycobacterium</taxon>
    </lineage>
</organism>
<evidence type="ECO:0000313" key="1">
    <source>
        <dbReference type="EMBL" id="BBY02145.1"/>
    </source>
</evidence>
<gene>
    <name evidence="1" type="ORF">MSEO_26440</name>
</gene>
<sequence length="58" mass="6046">MSPLSVADVSYPITASPARGFNIRERNGVAKIRPEKRRGATFAIGGPCPPGLRASPPG</sequence>
<evidence type="ECO:0000313" key="2">
    <source>
        <dbReference type="Proteomes" id="UP000466632"/>
    </source>
</evidence>
<dbReference type="Proteomes" id="UP000466632">
    <property type="component" value="Chromosome"/>
</dbReference>
<dbReference type="EMBL" id="AP022582">
    <property type="protein sequence ID" value="BBY02145.1"/>
    <property type="molecule type" value="Genomic_DNA"/>
</dbReference>
<dbReference type="KEGG" id="mseo:MSEO_26440"/>